<reference evidence="3" key="1">
    <citation type="journal article" date="2002" name="Science">
        <title>The draft genome of Ciona intestinalis: insights into chordate and vertebrate origins.</title>
        <authorList>
            <person name="Dehal P."/>
            <person name="Satou Y."/>
            <person name="Campbell R.K."/>
            <person name="Chapman J."/>
            <person name="Degnan B."/>
            <person name="De Tomaso A."/>
            <person name="Davidson B."/>
            <person name="Di Gregorio A."/>
            <person name="Gelpke M."/>
            <person name="Goodstein D.M."/>
            <person name="Harafuji N."/>
            <person name="Hastings K.E."/>
            <person name="Ho I."/>
            <person name="Hotta K."/>
            <person name="Huang W."/>
            <person name="Kawashima T."/>
            <person name="Lemaire P."/>
            <person name="Martinez D."/>
            <person name="Meinertzhagen I.A."/>
            <person name="Necula S."/>
            <person name="Nonaka M."/>
            <person name="Putnam N."/>
            <person name="Rash S."/>
            <person name="Saiga H."/>
            <person name="Satake M."/>
            <person name="Terry A."/>
            <person name="Yamada L."/>
            <person name="Wang H.G."/>
            <person name="Awazu S."/>
            <person name="Azumi K."/>
            <person name="Boore J."/>
            <person name="Branno M."/>
            <person name="Chin-Bow S."/>
            <person name="DeSantis R."/>
            <person name="Doyle S."/>
            <person name="Francino P."/>
            <person name="Keys D.N."/>
            <person name="Haga S."/>
            <person name="Hayashi H."/>
            <person name="Hino K."/>
            <person name="Imai K.S."/>
            <person name="Inaba K."/>
            <person name="Kano S."/>
            <person name="Kobayashi K."/>
            <person name="Kobayashi M."/>
            <person name="Lee B.I."/>
            <person name="Makabe K.W."/>
            <person name="Manohar C."/>
            <person name="Matassi G."/>
            <person name="Medina M."/>
            <person name="Mochizuki Y."/>
            <person name="Mount S."/>
            <person name="Morishita T."/>
            <person name="Miura S."/>
            <person name="Nakayama A."/>
            <person name="Nishizaka S."/>
            <person name="Nomoto H."/>
            <person name="Ohta F."/>
            <person name="Oishi K."/>
            <person name="Rigoutsos I."/>
            <person name="Sano M."/>
            <person name="Sasaki A."/>
            <person name="Sasakura Y."/>
            <person name="Shoguchi E."/>
            <person name="Shin-i T."/>
            <person name="Spagnuolo A."/>
            <person name="Stainier D."/>
            <person name="Suzuki M.M."/>
            <person name="Tassy O."/>
            <person name="Takatori N."/>
            <person name="Tokuoka M."/>
            <person name="Yagi K."/>
            <person name="Yoshizaki F."/>
            <person name="Wada S."/>
            <person name="Zhang C."/>
            <person name="Hyatt P.D."/>
            <person name="Larimer F."/>
            <person name="Detter C."/>
            <person name="Doggett N."/>
            <person name="Glavina T."/>
            <person name="Hawkins T."/>
            <person name="Richardson P."/>
            <person name="Lucas S."/>
            <person name="Kohara Y."/>
            <person name="Levine M."/>
            <person name="Satoh N."/>
            <person name="Rokhsar D.S."/>
        </authorList>
    </citation>
    <scope>NUCLEOTIDE SEQUENCE [LARGE SCALE GENOMIC DNA]</scope>
</reference>
<evidence type="ECO:0000313" key="2">
    <source>
        <dbReference type="Ensembl" id="ENSCINP00000001404.3"/>
    </source>
</evidence>
<proteinExistence type="predicted"/>
<accession>F6PHA1</accession>
<feature type="compositionally biased region" description="Polar residues" evidence="1">
    <location>
        <begin position="182"/>
        <end position="203"/>
    </location>
</feature>
<feature type="region of interest" description="Disordered" evidence="1">
    <location>
        <begin position="167"/>
        <end position="203"/>
    </location>
</feature>
<name>F6PHA1_CIOIN</name>
<sequence length="203" mass="22688">MTDLVVPTTSDVALATVSTEENCLPGSNNALLLKMDEILQNQKIITKLLQSSTPETDDCDLEEPMVNMKQFQDFEKKLEVKGYRKRLVNSLSGIGGCSASEVIRRMMAMLGTVNLWSQFSYKGRNAKKKAFYASFLNKMILKASKKILKTCSIKELEYNVSEVLKHAPHKRGGPKFKENPSDESNTSFDTEPYLSSSSCGEEI</sequence>
<keyword evidence="3" id="KW-1185">Reference proteome</keyword>
<organism evidence="2 3">
    <name type="scientific">Ciona intestinalis</name>
    <name type="common">Transparent sea squirt</name>
    <name type="synonym">Ascidia intestinalis</name>
    <dbReference type="NCBI Taxonomy" id="7719"/>
    <lineage>
        <taxon>Eukaryota</taxon>
        <taxon>Metazoa</taxon>
        <taxon>Chordata</taxon>
        <taxon>Tunicata</taxon>
        <taxon>Ascidiacea</taxon>
        <taxon>Phlebobranchia</taxon>
        <taxon>Cionidae</taxon>
        <taxon>Ciona</taxon>
    </lineage>
</organism>
<dbReference type="PANTHER" id="PTHR34153:SF2">
    <property type="entry name" value="SI:CH211-262H13.3-RELATED"/>
    <property type="match status" value="1"/>
</dbReference>
<dbReference type="HOGENOM" id="CLU_1348528_0_0_1"/>
<reference evidence="2" key="2">
    <citation type="submission" date="2025-08" db="UniProtKB">
        <authorList>
            <consortium name="Ensembl"/>
        </authorList>
    </citation>
    <scope>IDENTIFICATION</scope>
</reference>
<dbReference type="Proteomes" id="UP000008144">
    <property type="component" value="Unassembled WGS sequence"/>
</dbReference>
<reference evidence="2" key="3">
    <citation type="submission" date="2025-09" db="UniProtKB">
        <authorList>
            <consortium name="Ensembl"/>
        </authorList>
    </citation>
    <scope>IDENTIFICATION</scope>
</reference>
<protein>
    <submittedName>
        <fullName evidence="2">Uncharacterized LOC100179141</fullName>
    </submittedName>
</protein>
<dbReference type="OMA" id="FEITVLM"/>
<dbReference type="InParanoid" id="F6PHA1"/>
<dbReference type="PANTHER" id="PTHR34153">
    <property type="entry name" value="SI:CH211-262H13.3-RELATED-RELATED"/>
    <property type="match status" value="1"/>
</dbReference>
<dbReference type="STRING" id="7719.ENSCINP00000001404"/>
<dbReference type="Ensembl" id="ENSCINT00000001404.3">
    <property type="protein sequence ID" value="ENSCINP00000001404.3"/>
    <property type="gene ID" value="ENSCING00000000771.3"/>
</dbReference>
<dbReference type="AlphaFoldDB" id="F6PHA1"/>
<gene>
    <name evidence="2" type="primary">LOC100179141</name>
</gene>
<evidence type="ECO:0000313" key="3">
    <source>
        <dbReference type="Proteomes" id="UP000008144"/>
    </source>
</evidence>
<evidence type="ECO:0000256" key="1">
    <source>
        <dbReference type="SAM" id="MobiDB-lite"/>
    </source>
</evidence>